<proteinExistence type="predicted"/>
<organism evidence="1 2">
    <name type="scientific">Paenibacillus macquariensis</name>
    <dbReference type="NCBI Taxonomy" id="948756"/>
    <lineage>
        <taxon>Bacteria</taxon>
        <taxon>Bacillati</taxon>
        <taxon>Bacillota</taxon>
        <taxon>Bacilli</taxon>
        <taxon>Bacillales</taxon>
        <taxon>Paenibacillaceae</taxon>
        <taxon>Paenibacillus</taxon>
    </lineage>
</organism>
<evidence type="ECO:0000313" key="1">
    <source>
        <dbReference type="EMBL" id="SIQ51939.1"/>
    </source>
</evidence>
<reference evidence="1 2" key="1">
    <citation type="submission" date="2017-01" db="EMBL/GenBank/DDBJ databases">
        <authorList>
            <person name="Varghese N."/>
            <person name="Submissions S."/>
        </authorList>
    </citation>
    <scope>NUCLEOTIDE SEQUENCE [LARGE SCALE GENOMIC DNA]</scope>
    <source>
        <strain evidence="1 2">ATCC 23464</strain>
    </source>
</reference>
<protein>
    <recommendedName>
        <fullName evidence="3">MORN repeat variant</fullName>
    </recommendedName>
</protein>
<dbReference type="EMBL" id="FTNK01000002">
    <property type="protein sequence ID" value="SIQ51939.1"/>
    <property type="molecule type" value="Genomic_DNA"/>
</dbReference>
<evidence type="ECO:0008006" key="3">
    <source>
        <dbReference type="Google" id="ProtNLM"/>
    </source>
</evidence>
<dbReference type="Proteomes" id="UP000186666">
    <property type="component" value="Unassembled WGS sequence"/>
</dbReference>
<gene>
    <name evidence="1" type="ORF">SAMN05421578_102378</name>
</gene>
<comment type="caution">
    <text evidence="1">The sequence shown here is derived from an EMBL/GenBank/DDBJ whole genome shotgun (WGS) entry which is preliminary data.</text>
</comment>
<keyword evidence="2" id="KW-1185">Reference proteome</keyword>
<accession>A0ABY1JP32</accession>
<dbReference type="RefSeq" id="WP_068581309.1">
    <property type="nucleotide sequence ID" value="NZ_FTNK01000002.1"/>
</dbReference>
<evidence type="ECO:0000313" key="2">
    <source>
        <dbReference type="Proteomes" id="UP000186666"/>
    </source>
</evidence>
<sequence length="378" mass="44539">MVNKEHYMEICLDAKNNYEQYKMEAEALVVRTEYVSDKRYDLTPYWFERNHEKIGRILKKETDTFYGFDKDGKLRVTYCDELNNGIGYTTYSDNQILTRLYRDGRIDSIKEITFEDGRPIRSVEFVTRHNLDINDAWLTDEEYIYEQERLVKVICPKYSEPSLSLSSSRLYTYLEYNDNGDLYKVLDGNQSILYINISKKEADALRAEVKLELSAEMEIIVRDTRNKVQGKNVCFIAIYLHDEIDGIYDPVFHPGLEQVRLEQIEQEKDIYTIWASGEHPVNYQVGLSNKELLEKLQKLTMYWAMRGSWWIQGKKLWQEVAYTVNQQDHSENLSVTYDFIFFVDWESFDVKKGGLAKSVPEEKLEILRAGGLLKKLKV</sequence>
<name>A0ABY1JP32_9BACL</name>